<dbReference type="InterPro" id="IPR011993">
    <property type="entry name" value="PH-like_dom_sf"/>
</dbReference>
<evidence type="ECO:0000259" key="2">
    <source>
        <dbReference type="PROSITE" id="PS50003"/>
    </source>
</evidence>
<gene>
    <name evidence="3" type="ORF">PCOR1329_LOCUS3427</name>
</gene>
<dbReference type="SMART" id="SM00233">
    <property type="entry name" value="PH"/>
    <property type="match status" value="1"/>
</dbReference>
<reference evidence="3" key="1">
    <citation type="submission" date="2023-10" db="EMBL/GenBank/DDBJ databases">
        <authorList>
            <person name="Chen Y."/>
            <person name="Shah S."/>
            <person name="Dougan E. K."/>
            <person name="Thang M."/>
            <person name="Chan C."/>
        </authorList>
    </citation>
    <scope>NUCLEOTIDE SEQUENCE [LARGE SCALE GENOMIC DNA]</scope>
</reference>
<feature type="domain" description="PH" evidence="2">
    <location>
        <begin position="365"/>
        <end position="461"/>
    </location>
</feature>
<dbReference type="Pfam" id="PF00169">
    <property type="entry name" value="PH"/>
    <property type="match status" value="1"/>
</dbReference>
<dbReference type="Gene3D" id="2.30.29.30">
    <property type="entry name" value="Pleckstrin-homology domain (PH domain)/Phosphotyrosine-binding domain (PTB)"/>
    <property type="match status" value="1"/>
</dbReference>
<accession>A0ABN9PJL0</accession>
<evidence type="ECO:0000256" key="1">
    <source>
        <dbReference type="SAM" id="MobiDB-lite"/>
    </source>
</evidence>
<protein>
    <recommendedName>
        <fullName evidence="2">PH domain-containing protein</fullName>
    </recommendedName>
</protein>
<proteinExistence type="predicted"/>
<feature type="compositionally biased region" description="Pro residues" evidence="1">
    <location>
        <begin position="294"/>
        <end position="312"/>
    </location>
</feature>
<organism evidence="3 4">
    <name type="scientific">Prorocentrum cordatum</name>
    <dbReference type="NCBI Taxonomy" id="2364126"/>
    <lineage>
        <taxon>Eukaryota</taxon>
        <taxon>Sar</taxon>
        <taxon>Alveolata</taxon>
        <taxon>Dinophyceae</taxon>
        <taxon>Prorocentrales</taxon>
        <taxon>Prorocentraceae</taxon>
        <taxon>Prorocentrum</taxon>
    </lineage>
</organism>
<sequence>MAKCSASSILHEDVRRKRCTCTCPGQGVEGKFRGNAQQMGWQSLDGQRSRVLSASAVRRAEWFEGKLKILAEAEDGSAEVLSLENFSHGDYDALWRYLEESCGVYLKKVKAVSAIAGGDFDAAMVAIEGAADRVDEAAAGTVQKKAKEAELMKQVERVRDGLDQAVRGDKQALSRVFAANGCERIGRLRLVVDTVQLEVYHSDPRWQHLQGRAATVEAVLRELGTFRQWRPQESEGSLARRQILRELQQRQGVGEAFGEAFGEAPRPAPGEDFGEGAGLEGAGLEDAATEAAEPAPPASAQPAPCDPLPPRQQPDAGALPVRPAIGQAAAAADPRGIPACLVPKQRASSRTREKEDKHAAKTHAGSVLEGWVWKRSRVLKRWRRRWLVLMPDKLMTFKQKHDTKPTEVVQRGFVYRVYSADMEMCLSKCFCVSTASRDYYMICDEEKQRQAWLQEVPKALRSRW</sequence>
<feature type="compositionally biased region" description="Low complexity" evidence="1">
    <location>
        <begin position="282"/>
        <end position="293"/>
    </location>
</feature>
<dbReference type="InterPro" id="IPR001849">
    <property type="entry name" value="PH_domain"/>
</dbReference>
<dbReference type="SUPFAM" id="SSF50729">
    <property type="entry name" value="PH domain-like"/>
    <property type="match status" value="1"/>
</dbReference>
<dbReference type="PROSITE" id="PS50003">
    <property type="entry name" value="PH_DOMAIN"/>
    <property type="match status" value="1"/>
</dbReference>
<name>A0ABN9PJL0_9DINO</name>
<dbReference type="EMBL" id="CAUYUJ010000886">
    <property type="protein sequence ID" value="CAK0792996.1"/>
    <property type="molecule type" value="Genomic_DNA"/>
</dbReference>
<feature type="region of interest" description="Disordered" evidence="1">
    <location>
        <begin position="260"/>
        <end position="319"/>
    </location>
</feature>
<evidence type="ECO:0000313" key="3">
    <source>
        <dbReference type="EMBL" id="CAK0792996.1"/>
    </source>
</evidence>
<dbReference type="Proteomes" id="UP001189429">
    <property type="component" value="Unassembled WGS sequence"/>
</dbReference>
<evidence type="ECO:0000313" key="4">
    <source>
        <dbReference type="Proteomes" id="UP001189429"/>
    </source>
</evidence>
<comment type="caution">
    <text evidence="3">The sequence shown here is derived from an EMBL/GenBank/DDBJ whole genome shotgun (WGS) entry which is preliminary data.</text>
</comment>
<keyword evidence="4" id="KW-1185">Reference proteome</keyword>